<evidence type="ECO:0000259" key="18">
    <source>
        <dbReference type="Pfam" id="PF01210"/>
    </source>
</evidence>
<dbReference type="Pfam" id="PF07479">
    <property type="entry name" value="NAD_Gly3P_dh_C"/>
    <property type="match status" value="1"/>
</dbReference>
<feature type="binding site" evidence="13">
    <location>
        <position position="31"/>
    </location>
    <ligand>
        <name>NADPH</name>
        <dbReference type="ChEBI" id="CHEBI:57783"/>
    </ligand>
</feature>
<evidence type="ECO:0000256" key="1">
    <source>
        <dbReference type="ARBA" id="ARBA00011009"/>
    </source>
</evidence>
<protein>
    <recommendedName>
        <fullName evidence="11 13">Glycerol-3-phosphate dehydrogenase [NAD(P)+]</fullName>
        <ecNumber evidence="10 13">1.1.1.94</ecNumber>
    </recommendedName>
    <alternativeName>
        <fullName evidence="13">NAD(P)(+)-dependent glycerol-3-phosphate dehydrogenase</fullName>
    </alternativeName>
    <alternativeName>
        <fullName evidence="12 13">NAD(P)H-dependent dihydroxyacetone-phosphate reductase</fullName>
    </alternativeName>
</protein>
<evidence type="ECO:0000256" key="12">
    <source>
        <dbReference type="ARBA" id="ARBA00080511"/>
    </source>
</evidence>
<evidence type="ECO:0000256" key="5">
    <source>
        <dbReference type="ARBA" id="ARBA00023027"/>
    </source>
</evidence>
<evidence type="ECO:0000256" key="9">
    <source>
        <dbReference type="ARBA" id="ARBA00052716"/>
    </source>
</evidence>
<dbReference type="FunFam" id="1.10.1040.10:FF:000001">
    <property type="entry name" value="Glycerol-3-phosphate dehydrogenase [NAD(P)+]"/>
    <property type="match status" value="1"/>
</dbReference>
<feature type="domain" description="Glycerol-3-phosphate dehydrogenase NAD-dependent N-terminal" evidence="18">
    <location>
        <begin position="2"/>
        <end position="151"/>
    </location>
</feature>
<evidence type="ECO:0000256" key="2">
    <source>
        <dbReference type="ARBA" id="ARBA00022516"/>
    </source>
</evidence>
<dbReference type="InterPro" id="IPR006109">
    <property type="entry name" value="G3P_DH_NAD-dep_C"/>
</dbReference>
<keyword evidence="13" id="KW-0547">Nucleotide-binding</keyword>
<keyword evidence="4 13" id="KW-0560">Oxidoreductase</keyword>
<dbReference type="PRINTS" id="PR00077">
    <property type="entry name" value="GPDHDRGNASE"/>
</dbReference>
<dbReference type="NCBIfam" id="NF000942">
    <property type="entry name" value="PRK00094.1-4"/>
    <property type="match status" value="1"/>
</dbReference>
<evidence type="ECO:0000256" key="8">
    <source>
        <dbReference type="ARBA" id="ARBA00023264"/>
    </source>
</evidence>
<dbReference type="Gene3D" id="3.40.50.720">
    <property type="entry name" value="NAD(P)-binding Rossmann-like Domain"/>
    <property type="match status" value="1"/>
</dbReference>
<dbReference type="AlphaFoldDB" id="A0A931LSF1"/>
<comment type="catalytic activity">
    <reaction evidence="13">
        <text>sn-glycerol 3-phosphate + NAD(+) = dihydroxyacetone phosphate + NADH + H(+)</text>
        <dbReference type="Rhea" id="RHEA:11092"/>
        <dbReference type="ChEBI" id="CHEBI:15378"/>
        <dbReference type="ChEBI" id="CHEBI:57540"/>
        <dbReference type="ChEBI" id="CHEBI:57597"/>
        <dbReference type="ChEBI" id="CHEBI:57642"/>
        <dbReference type="ChEBI" id="CHEBI:57945"/>
        <dbReference type="EC" id="1.1.1.94"/>
    </reaction>
</comment>
<dbReference type="GO" id="GO:0005829">
    <property type="term" value="C:cytosol"/>
    <property type="evidence" value="ECO:0007669"/>
    <property type="project" value="TreeGrafter"/>
</dbReference>
<dbReference type="GO" id="GO:0051287">
    <property type="term" value="F:NAD binding"/>
    <property type="evidence" value="ECO:0007669"/>
    <property type="project" value="InterPro"/>
</dbReference>
<feature type="binding site" evidence="13">
    <location>
        <position position="128"/>
    </location>
    <ligand>
        <name>sn-glycerol 3-phosphate</name>
        <dbReference type="ChEBI" id="CHEBI:57597"/>
    </ligand>
</feature>
<keyword evidence="13" id="KW-0963">Cytoplasm</keyword>
<dbReference type="Pfam" id="PF01210">
    <property type="entry name" value="NAD_Gly3P_dh_N"/>
    <property type="match status" value="1"/>
</dbReference>
<evidence type="ECO:0000313" key="21">
    <source>
        <dbReference type="Proteomes" id="UP000727962"/>
    </source>
</evidence>
<feature type="binding site" evidence="16">
    <location>
        <begin position="7"/>
        <end position="12"/>
    </location>
    <ligand>
        <name>NAD(+)</name>
        <dbReference type="ChEBI" id="CHEBI:57540"/>
    </ligand>
</feature>
<evidence type="ECO:0000256" key="7">
    <source>
        <dbReference type="ARBA" id="ARBA00023209"/>
    </source>
</evidence>
<feature type="binding site" evidence="13">
    <location>
        <position position="132"/>
    </location>
    <ligand>
        <name>NADPH</name>
        <dbReference type="ChEBI" id="CHEBI:57783"/>
    </ligand>
</feature>
<evidence type="ECO:0000256" key="11">
    <source>
        <dbReference type="ARBA" id="ARBA00069372"/>
    </source>
</evidence>
<evidence type="ECO:0000256" key="13">
    <source>
        <dbReference type="HAMAP-Rule" id="MF_00394"/>
    </source>
</evidence>
<dbReference type="PANTHER" id="PTHR11728">
    <property type="entry name" value="GLYCEROL-3-PHOSPHATE DEHYDROGENASE"/>
    <property type="match status" value="1"/>
</dbReference>
<organism evidence="20 21">
    <name type="scientific">Fimbriimonas ginsengisoli</name>
    <dbReference type="NCBI Taxonomy" id="1005039"/>
    <lineage>
        <taxon>Bacteria</taxon>
        <taxon>Bacillati</taxon>
        <taxon>Armatimonadota</taxon>
        <taxon>Fimbriimonadia</taxon>
        <taxon>Fimbriimonadales</taxon>
        <taxon>Fimbriimonadaceae</taxon>
        <taxon>Fimbriimonas</taxon>
    </lineage>
</organism>
<evidence type="ECO:0000256" key="16">
    <source>
        <dbReference type="PIRSR" id="PIRSR000114-3"/>
    </source>
</evidence>
<dbReference type="Gene3D" id="1.10.1040.10">
    <property type="entry name" value="N-(1-d-carboxylethyl)-l-norvaline Dehydrogenase, domain 2"/>
    <property type="match status" value="1"/>
</dbReference>
<feature type="binding site" evidence="15">
    <location>
        <begin position="247"/>
        <end position="248"/>
    </location>
    <ligand>
        <name>substrate</name>
    </ligand>
</feature>
<evidence type="ECO:0000256" key="3">
    <source>
        <dbReference type="ARBA" id="ARBA00022857"/>
    </source>
</evidence>
<feature type="binding site" evidence="13">
    <location>
        <position position="100"/>
    </location>
    <ligand>
        <name>sn-glycerol 3-phosphate</name>
        <dbReference type="ChEBI" id="CHEBI:57597"/>
    </ligand>
</feature>
<evidence type="ECO:0000259" key="19">
    <source>
        <dbReference type="Pfam" id="PF07479"/>
    </source>
</evidence>
<proteinExistence type="inferred from homology"/>
<keyword evidence="2 13" id="KW-0444">Lipid biosynthesis</keyword>
<feature type="binding site" evidence="13">
    <location>
        <position position="246"/>
    </location>
    <ligand>
        <name>sn-glycerol 3-phosphate</name>
        <dbReference type="ChEBI" id="CHEBI:57597"/>
    </ligand>
</feature>
<keyword evidence="3 13" id="KW-0521">NADP</keyword>
<evidence type="ECO:0000256" key="10">
    <source>
        <dbReference type="ARBA" id="ARBA00066687"/>
    </source>
</evidence>
<feature type="binding site" evidence="13">
    <location>
        <position position="10"/>
    </location>
    <ligand>
        <name>NADPH</name>
        <dbReference type="ChEBI" id="CHEBI:57783"/>
    </ligand>
</feature>
<comment type="subcellular location">
    <subcellularLocation>
        <location evidence="13">Cytoplasm</location>
    </subcellularLocation>
</comment>
<keyword evidence="8 13" id="KW-1208">Phospholipid metabolism</keyword>
<feature type="binding site" evidence="13">
    <location>
        <position position="236"/>
    </location>
    <ligand>
        <name>sn-glycerol 3-phosphate</name>
        <dbReference type="ChEBI" id="CHEBI:57597"/>
    </ligand>
</feature>
<feature type="binding site" evidence="13">
    <location>
        <position position="273"/>
    </location>
    <ligand>
        <name>NADPH</name>
        <dbReference type="ChEBI" id="CHEBI:57783"/>
    </ligand>
</feature>
<dbReference type="GO" id="GO:0008654">
    <property type="term" value="P:phospholipid biosynthetic process"/>
    <property type="evidence" value="ECO:0007669"/>
    <property type="project" value="UniProtKB-KW"/>
</dbReference>
<feature type="binding site" evidence="13">
    <location>
        <position position="183"/>
    </location>
    <ligand>
        <name>sn-glycerol 3-phosphate</name>
        <dbReference type="ChEBI" id="CHEBI:57597"/>
    </ligand>
</feature>
<sequence>MEVTVLGAGSWGTALSILLARNGHSVTLAGRNHEEIDTLRAARENLRFMPGFVIPEGVEFAYLDAPLPPTEMTVIAVPSTAVREVCARAKGHPLIVVASKGLEAGSAKTLSQVASEVLPDADVGAISGPNLAVEIVRGIPTAAVTAFADLDTADRVRAAFMCRTFRVYVSQDVLGVELAGALKNVLAIGAGLSDGLGFGDNTKGALLARGLHEMTLLGLAMGARQETFMGLAGVGDLFATAVSKLSRNYRVGRALGEGLSLPEILKQIDQVAEGVSTSDSALILARREGVAMPVFEAIESVIRSRVQPLHAVSLLMERLPRLEGLHPAEA</sequence>
<dbReference type="SUPFAM" id="SSF48179">
    <property type="entry name" value="6-phosphogluconate dehydrogenase C-terminal domain-like"/>
    <property type="match status" value="1"/>
</dbReference>
<feature type="domain" description="Glycerol-3-phosphate dehydrogenase NAD-dependent C-terminal" evidence="19">
    <location>
        <begin position="172"/>
        <end position="312"/>
    </location>
</feature>
<accession>A0A931LSF1</accession>
<dbReference type="InterPro" id="IPR013328">
    <property type="entry name" value="6PGD_dom2"/>
</dbReference>
<feature type="active site" description="Proton acceptor" evidence="13 14">
    <location>
        <position position="183"/>
    </location>
</feature>
<dbReference type="FunFam" id="3.40.50.720:FF:000019">
    <property type="entry name" value="Glycerol-3-phosphate dehydrogenase [NAD(P)+]"/>
    <property type="match status" value="1"/>
</dbReference>
<evidence type="ECO:0000256" key="14">
    <source>
        <dbReference type="PIRSR" id="PIRSR000114-1"/>
    </source>
</evidence>
<dbReference type="PIRSF" id="PIRSF000114">
    <property type="entry name" value="Glycerol-3-P_dh"/>
    <property type="match status" value="1"/>
</dbReference>
<dbReference type="PROSITE" id="PS00957">
    <property type="entry name" value="NAD_G3PDH"/>
    <property type="match status" value="1"/>
</dbReference>
<dbReference type="GO" id="GO:0005975">
    <property type="term" value="P:carbohydrate metabolic process"/>
    <property type="evidence" value="ECO:0007669"/>
    <property type="project" value="InterPro"/>
</dbReference>
<reference evidence="20" key="1">
    <citation type="submission" date="2020-07" db="EMBL/GenBank/DDBJ databases">
        <title>Huge and variable diversity of episymbiotic CPR bacteria and DPANN archaea in groundwater ecosystems.</title>
        <authorList>
            <person name="He C.Y."/>
            <person name="Keren R."/>
            <person name="Whittaker M."/>
            <person name="Farag I.F."/>
            <person name="Doudna J."/>
            <person name="Cate J.H.D."/>
            <person name="Banfield J.F."/>
        </authorList>
    </citation>
    <scope>NUCLEOTIDE SEQUENCE</scope>
    <source>
        <strain evidence="20">NC_groundwater_17_Pr7_B-0.1um_64_12</strain>
    </source>
</reference>
<feature type="binding site" evidence="16">
    <location>
        <position position="247"/>
    </location>
    <ligand>
        <name>NAD(+)</name>
        <dbReference type="ChEBI" id="CHEBI:57540"/>
    </ligand>
</feature>
<dbReference type="GO" id="GO:0046167">
    <property type="term" value="P:glycerol-3-phosphate biosynthetic process"/>
    <property type="evidence" value="ECO:0007669"/>
    <property type="project" value="UniProtKB-UniRule"/>
</dbReference>
<feature type="binding site" evidence="13">
    <location>
        <position position="247"/>
    </location>
    <ligand>
        <name>sn-glycerol 3-phosphate</name>
        <dbReference type="ChEBI" id="CHEBI:57597"/>
    </ligand>
</feature>
<dbReference type="GO" id="GO:0047952">
    <property type="term" value="F:glycerol-3-phosphate dehydrogenase [NAD(P)+] activity"/>
    <property type="evidence" value="ECO:0007669"/>
    <property type="project" value="UniProtKB-UniRule"/>
</dbReference>
<dbReference type="PANTHER" id="PTHR11728:SF1">
    <property type="entry name" value="GLYCEROL-3-PHOSPHATE DEHYDROGENASE [NAD(+)] 2, CHLOROPLASTIC"/>
    <property type="match status" value="1"/>
</dbReference>
<dbReference type="NCBIfam" id="NF000940">
    <property type="entry name" value="PRK00094.1-2"/>
    <property type="match status" value="1"/>
</dbReference>
<dbReference type="InterPro" id="IPR008927">
    <property type="entry name" value="6-PGluconate_DH-like_C_sf"/>
</dbReference>
<dbReference type="InterPro" id="IPR006168">
    <property type="entry name" value="G3P_DH_NAD-dep"/>
</dbReference>
<comment type="caution">
    <text evidence="20">The sequence shown here is derived from an EMBL/GenBank/DDBJ whole genome shotgun (WGS) entry which is preliminary data.</text>
</comment>
<evidence type="ECO:0000256" key="15">
    <source>
        <dbReference type="PIRSR" id="PIRSR000114-2"/>
    </source>
</evidence>
<feature type="binding site" evidence="13">
    <location>
        <position position="271"/>
    </location>
    <ligand>
        <name>NADPH</name>
        <dbReference type="ChEBI" id="CHEBI:57783"/>
    </ligand>
</feature>
<comment type="catalytic activity">
    <reaction evidence="9">
        <text>sn-glycerol 3-phosphate + NADP(+) = dihydroxyacetone phosphate + NADPH + H(+)</text>
        <dbReference type="Rhea" id="RHEA:11096"/>
        <dbReference type="ChEBI" id="CHEBI:15378"/>
        <dbReference type="ChEBI" id="CHEBI:57597"/>
        <dbReference type="ChEBI" id="CHEBI:57642"/>
        <dbReference type="ChEBI" id="CHEBI:57783"/>
        <dbReference type="ChEBI" id="CHEBI:58349"/>
        <dbReference type="EC" id="1.1.1.94"/>
    </reaction>
    <physiologicalReaction direction="right-to-left" evidence="9">
        <dbReference type="Rhea" id="RHEA:11098"/>
    </physiologicalReaction>
</comment>
<evidence type="ECO:0000256" key="4">
    <source>
        <dbReference type="ARBA" id="ARBA00023002"/>
    </source>
</evidence>
<keyword evidence="7 13" id="KW-0594">Phospholipid biosynthesis</keyword>
<dbReference type="Proteomes" id="UP000727962">
    <property type="component" value="Unassembled WGS sequence"/>
</dbReference>
<dbReference type="InterPro" id="IPR036291">
    <property type="entry name" value="NAD(P)-bd_dom_sf"/>
</dbReference>
<feature type="binding site" evidence="13">
    <location>
        <position position="100"/>
    </location>
    <ligand>
        <name>NADPH</name>
        <dbReference type="ChEBI" id="CHEBI:57783"/>
    </ligand>
</feature>
<evidence type="ECO:0000256" key="6">
    <source>
        <dbReference type="ARBA" id="ARBA00023098"/>
    </source>
</evidence>
<comment type="caution">
    <text evidence="13">Lacks conserved residue(s) required for the propagation of feature annotation.</text>
</comment>
<dbReference type="EMBL" id="JACOSL010000033">
    <property type="protein sequence ID" value="MBI1756542.1"/>
    <property type="molecule type" value="Genomic_DNA"/>
</dbReference>
<evidence type="ECO:0000256" key="17">
    <source>
        <dbReference type="RuleBase" id="RU000437"/>
    </source>
</evidence>
<dbReference type="EC" id="1.1.1.94" evidence="10 13"/>
<comment type="function">
    <text evidence="13">Catalyzes the reduction of the glycolytic intermediate dihydroxyacetone phosphate (DHAP) to sn-glycerol 3-phosphate (G3P), the key precursor for phospholipid synthesis.</text>
</comment>
<dbReference type="HAMAP" id="MF_00394">
    <property type="entry name" value="NAD_Glyc3P_dehydrog"/>
    <property type="match status" value="1"/>
</dbReference>
<feature type="binding site" evidence="13">
    <location>
        <position position="11"/>
    </location>
    <ligand>
        <name>NADPH</name>
        <dbReference type="ChEBI" id="CHEBI:57783"/>
    </ligand>
</feature>
<comment type="pathway">
    <text evidence="13">Membrane lipid metabolism; glycerophospholipid metabolism.</text>
</comment>
<comment type="similarity">
    <text evidence="1 13 17">Belongs to the NAD-dependent glycerol-3-phosphate dehydrogenase family.</text>
</comment>
<dbReference type="SUPFAM" id="SSF51735">
    <property type="entry name" value="NAD(P)-binding Rossmann-fold domains"/>
    <property type="match status" value="1"/>
</dbReference>
<feature type="binding site" evidence="15">
    <location>
        <position position="100"/>
    </location>
    <ligand>
        <name>substrate</name>
    </ligand>
</feature>
<dbReference type="GO" id="GO:0006650">
    <property type="term" value="P:glycerophospholipid metabolic process"/>
    <property type="evidence" value="ECO:0007669"/>
    <property type="project" value="UniProtKB-UniRule"/>
</dbReference>
<feature type="binding site" evidence="13">
    <location>
        <position position="248"/>
    </location>
    <ligand>
        <name>sn-glycerol 3-phosphate</name>
        <dbReference type="ChEBI" id="CHEBI:57597"/>
    </ligand>
</feature>
<gene>
    <name evidence="13" type="primary">gpsA</name>
    <name evidence="20" type="ORF">HYR64_05490</name>
</gene>
<keyword evidence="5 13" id="KW-0520">NAD</keyword>
<feature type="binding site" evidence="13">
    <location>
        <position position="247"/>
    </location>
    <ligand>
        <name>NADPH</name>
        <dbReference type="ChEBI" id="CHEBI:57783"/>
    </ligand>
</feature>
<evidence type="ECO:0000313" key="20">
    <source>
        <dbReference type="EMBL" id="MBI1756542.1"/>
    </source>
</evidence>
<dbReference type="InterPro" id="IPR011128">
    <property type="entry name" value="G3P_DH_NAD-dep_N"/>
</dbReference>
<name>A0A931LSF1_FIMGI</name>
<dbReference type="GO" id="GO:0046168">
    <property type="term" value="P:glycerol-3-phosphate catabolic process"/>
    <property type="evidence" value="ECO:0007669"/>
    <property type="project" value="InterPro"/>
</dbReference>
<feature type="binding site" evidence="16">
    <location>
        <position position="132"/>
    </location>
    <ligand>
        <name>NAD(+)</name>
        <dbReference type="ChEBI" id="CHEBI:57540"/>
    </ligand>
</feature>
<keyword evidence="6 13" id="KW-0443">Lipid metabolism</keyword>